<dbReference type="InterPro" id="IPR001452">
    <property type="entry name" value="SH3_domain"/>
</dbReference>
<feature type="compositionally biased region" description="Polar residues" evidence="9">
    <location>
        <begin position="1374"/>
        <end position="1390"/>
    </location>
</feature>
<dbReference type="PROSITE" id="PS50002">
    <property type="entry name" value="SH3"/>
    <property type="match status" value="1"/>
</dbReference>
<dbReference type="GeneTree" id="ENSGT00950000182767"/>
<keyword evidence="6" id="KW-0325">Glycoprotein</keyword>
<evidence type="ECO:0000256" key="4">
    <source>
        <dbReference type="ARBA" id="ARBA00022824"/>
    </source>
</evidence>
<feature type="compositionally biased region" description="Polar residues" evidence="9">
    <location>
        <begin position="700"/>
        <end position="721"/>
    </location>
</feature>
<feature type="region of interest" description="Disordered" evidence="9">
    <location>
        <begin position="549"/>
        <end position="569"/>
    </location>
</feature>
<evidence type="ECO:0000259" key="10">
    <source>
        <dbReference type="PROSITE" id="PS50002"/>
    </source>
</evidence>
<dbReference type="InterPro" id="IPR036028">
    <property type="entry name" value="SH3-like_dom_sf"/>
</dbReference>
<dbReference type="Pfam" id="PF06409">
    <property type="entry name" value="NPIP"/>
    <property type="match status" value="1"/>
</dbReference>
<reference evidence="12" key="3">
    <citation type="journal article" date="2014" name="Nature">
        <title>Elephant shark genome provides unique insights into gnathostome evolution.</title>
        <authorList>
            <consortium name="International Elephant Shark Genome Sequencing Consortium"/>
            <person name="Venkatesh B."/>
            <person name="Lee A.P."/>
            <person name="Ravi V."/>
            <person name="Maurya A.K."/>
            <person name="Lian M.M."/>
            <person name="Swann J.B."/>
            <person name="Ohta Y."/>
            <person name="Flajnik M.F."/>
            <person name="Sutoh Y."/>
            <person name="Kasahara M."/>
            <person name="Hoon S."/>
            <person name="Gangu V."/>
            <person name="Roy S.W."/>
            <person name="Irimia M."/>
            <person name="Korzh V."/>
            <person name="Kondrychyn I."/>
            <person name="Lim Z.W."/>
            <person name="Tay B.H."/>
            <person name="Tohari S."/>
            <person name="Kong K.W."/>
            <person name="Ho S."/>
            <person name="Lorente-Galdos B."/>
            <person name="Quilez J."/>
            <person name="Marques-Bonet T."/>
            <person name="Raney B.J."/>
            <person name="Ingham P.W."/>
            <person name="Tay A."/>
            <person name="Hillier L.W."/>
            <person name="Minx P."/>
            <person name="Boehm T."/>
            <person name="Wilson R.K."/>
            <person name="Brenner S."/>
            <person name="Warren W.C."/>
        </authorList>
    </citation>
    <scope>NUCLEOTIDE SEQUENCE [LARGE SCALE GENOMIC DNA]</scope>
</reference>
<evidence type="ECO:0000256" key="6">
    <source>
        <dbReference type="ARBA" id="ARBA00023180"/>
    </source>
</evidence>
<reference evidence="12" key="1">
    <citation type="journal article" date="2006" name="Science">
        <title>Ancient noncoding elements conserved in the human genome.</title>
        <authorList>
            <person name="Venkatesh B."/>
            <person name="Kirkness E.F."/>
            <person name="Loh Y.H."/>
            <person name="Halpern A.L."/>
            <person name="Lee A.P."/>
            <person name="Johnson J."/>
            <person name="Dandona N."/>
            <person name="Viswanathan L.D."/>
            <person name="Tay A."/>
            <person name="Venter J.C."/>
            <person name="Strausberg R.L."/>
            <person name="Brenner S."/>
        </authorList>
    </citation>
    <scope>NUCLEOTIDE SEQUENCE [LARGE SCALE GENOMIC DNA]</scope>
</reference>
<keyword evidence="5 8" id="KW-0175">Coiled coil</keyword>
<feature type="region of interest" description="Disordered" evidence="9">
    <location>
        <begin position="1156"/>
        <end position="1470"/>
    </location>
</feature>
<feature type="compositionally biased region" description="Basic and acidic residues" evidence="9">
    <location>
        <begin position="199"/>
        <end position="212"/>
    </location>
</feature>
<dbReference type="GO" id="GO:0006888">
    <property type="term" value="P:endoplasmic reticulum to Golgi vesicle-mediated transport"/>
    <property type="evidence" value="ECO:0007669"/>
    <property type="project" value="TreeGrafter"/>
</dbReference>
<evidence type="ECO:0000256" key="5">
    <source>
        <dbReference type="ARBA" id="ARBA00023054"/>
    </source>
</evidence>
<feature type="coiled-coil region" evidence="8">
    <location>
        <begin position="1577"/>
        <end position="1744"/>
    </location>
</feature>
<evidence type="ECO:0000256" key="8">
    <source>
        <dbReference type="SAM" id="Coils"/>
    </source>
</evidence>
<feature type="compositionally biased region" description="Polar residues" evidence="9">
    <location>
        <begin position="1208"/>
        <end position="1219"/>
    </location>
</feature>
<dbReference type="STRING" id="7868.ENSCMIP00000043690"/>
<dbReference type="GO" id="GO:0009306">
    <property type="term" value="P:protein secretion"/>
    <property type="evidence" value="ECO:0007669"/>
    <property type="project" value="TreeGrafter"/>
</dbReference>
<feature type="compositionally biased region" description="Acidic residues" evidence="9">
    <location>
        <begin position="663"/>
        <end position="680"/>
    </location>
</feature>
<feature type="compositionally biased region" description="Basic and acidic residues" evidence="9">
    <location>
        <begin position="947"/>
        <end position="960"/>
    </location>
</feature>
<reference evidence="12" key="2">
    <citation type="journal article" date="2007" name="PLoS Biol.">
        <title>Survey sequencing and comparative analysis of the elephant shark (Callorhinchus milii) genome.</title>
        <authorList>
            <person name="Venkatesh B."/>
            <person name="Kirkness E.F."/>
            <person name="Loh Y.H."/>
            <person name="Halpern A.L."/>
            <person name="Lee A.P."/>
            <person name="Johnson J."/>
            <person name="Dandona N."/>
            <person name="Viswanathan L.D."/>
            <person name="Tay A."/>
            <person name="Venter J.C."/>
            <person name="Strausberg R.L."/>
            <person name="Brenner S."/>
        </authorList>
    </citation>
    <scope>NUCLEOTIDE SEQUENCE [LARGE SCALE GENOMIC DNA]</scope>
</reference>
<evidence type="ECO:0000256" key="9">
    <source>
        <dbReference type="SAM" id="MobiDB-lite"/>
    </source>
</evidence>
<evidence type="ECO:0000256" key="2">
    <source>
        <dbReference type="ARBA" id="ARBA00022443"/>
    </source>
</evidence>
<feature type="compositionally biased region" description="Basic and acidic residues" evidence="9">
    <location>
        <begin position="159"/>
        <end position="187"/>
    </location>
</feature>
<feature type="compositionally biased region" description="Basic and acidic residues" evidence="9">
    <location>
        <begin position="1348"/>
        <end position="1360"/>
    </location>
</feature>
<name>A0A4W3KDE2_CALMI</name>
<evidence type="ECO:0000313" key="11">
    <source>
        <dbReference type="Ensembl" id="ENSCMIP00000043690.1"/>
    </source>
</evidence>
<evidence type="ECO:0000256" key="3">
    <source>
        <dbReference type="ARBA" id="ARBA00022729"/>
    </source>
</evidence>
<organism evidence="11 12">
    <name type="scientific">Callorhinchus milii</name>
    <name type="common">Ghost shark</name>
    <dbReference type="NCBI Taxonomy" id="7868"/>
    <lineage>
        <taxon>Eukaryota</taxon>
        <taxon>Metazoa</taxon>
        <taxon>Chordata</taxon>
        <taxon>Craniata</taxon>
        <taxon>Vertebrata</taxon>
        <taxon>Chondrichthyes</taxon>
        <taxon>Holocephali</taxon>
        <taxon>Chimaeriformes</taxon>
        <taxon>Callorhinchidae</taxon>
        <taxon>Callorhinchus</taxon>
    </lineage>
</organism>
<evidence type="ECO:0000256" key="7">
    <source>
        <dbReference type="PROSITE-ProRule" id="PRU00192"/>
    </source>
</evidence>
<keyword evidence="3" id="KW-0732">Signal</keyword>
<feature type="compositionally biased region" description="Acidic residues" evidence="9">
    <location>
        <begin position="1220"/>
        <end position="1235"/>
    </location>
</feature>
<feature type="region of interest" description="Disordered" evidence="9">
    <location>
        <begin position="589"/>
        <end position="813"/>
    </location>
</feature>
<comment type="subcellular location">
    <subcellularLocation>
        <location evidence="1">Endoplasmic reticulum membrane</location>
        <topology evidence="1">Single-pass membrane protein</topology>
    </subcellularLocation>
</comment>
<protein>
    <recommendedName>
        <fullName evidence="10">SH3 domain-containing protein</fullName>
    </recommendedName>
</protein>
<feature type="compositionally biased region" description="Polar residues" evidence="9">
    <location>
        <begin position="1420"/>
        <end position="1430"/>
    </location>
</feature>
<keyword evidence="4" id="KW-0256">Endoplasmic reticulum</keyword>
<reference evidence="11" key="4">
    <citation type="submission" date="2025-08" db="UniProtKB">
        <authorList>
            <consortium name="Ensembl"/>
        </authorList>
    </citation>
    <scope>IDENTIFICATION</scope>
</reference>
<feature type="coiled-coil region" evidence="8">
    <location>
        <begin position="1849"/>
        <end position="1996"/>
    </location>
</feature>
<dbReference type="Proteomes" id="UP000314986">
    <property type="component" value="Unassembled WGS sequence"/>
</dbReference>
<reference evidence="11" key="5">
    <citation type="submission" date="2025-09" db="UniProtKB">
        <authorList>
            <consortium name="Ensembl"/>
        </authorList>
    </citation>
    <scope>IDENTIFICATION</scope>
</reference>
<dbReference type="Pfam" id="PF07653">
    <property type="entry name" value="SH3_2"/>
    <property type="match status" value="1"/>
</dbReference>
<accession>A0A4W3KDE2</accession>
<feature type="compositionally biased region" description="Basic and acidic residues" evidence="9">
    <location>
        <begin position="555"/>
        <end position="569"/>
    </location>
</feature>
<feature type="compositionally biased region" description="Acidic residues" evidence="9">
    <location>
        <begin position="1251"/>
        <end position="1262"/>
    </location>
</feature>
<dbReference type="PANTHER" id="PTHR23158:SF54">
    <property type="entry name" value="TRANSPORT AND GOLGI ORGANIZATION PROTEIN 1 HOMOLOG"/>
    <property type="match status" value="1"/>
</dbReference>
<sequence length="2175" mass="242445">MSPKDPIPLKHSEIWNETWLSEHTMLMCRGKAVQDFRGPDCRFLKIKTGETIYVYYKLSGRRNNLWAGSMGSQFGYFPKDLIDVNLVYTTDEIEMPVEETDFVCFDGGPEIFDHVDLDQLGGGGWVSEAKMESHTFTNDASISKSQEEDEGSGPQALQKDIDSGFERTPKVPERNIETDGALEKLRPESSLPSNSGIETEGRDSIEDIKRNSTEILPSEDEAFEEKTTQLGENATSLEEHWVGGNEARGSGPSDLKSSKLTTDSGGLQAGSWGDGEGQSEGAKDISQGQGKQWDSTERVTLEPEQMDSLPLLETSLGSTIDAVVTDDEVTRKVTALNEEPEFDVDDAELKDVQWSESPEKVPLLTYSDDQMQQQSGFLGEDMHQEGNVDRKQVGKSVVSNAGRISDAPDLTVITVDSERSKLEPVGRMDVAIEETLDKPHRIVGKLLGNVDGSIEESMGKLHGTTDPLEKMDGVRMERLGKMDGTIEETLGNNNRVTEQVQYKTKDELPRGVSSDESGQSGGILTTLGETVYAIVSGDESTAKIIDVSSSDSNEIPERIQKSTSKDSEEARGILLLSMSKEENRLDVVGSIETDTATGERSGPTREDSRDTVTGILASDNPEMPPKEPLEAGKIIEPMSKSQDPELHKESEIKVKVLGLSEETGADEVGGEEGLEKEEEQVERFERQTLKQPDGEALMETGSSGKVGQTESDTKVDNSSASRIFENRSAEDGDTTSQDGTDGVLGQGRPSAQELGPEESRGEATMDRAKMGVNSEESLSQEAAGLLEGREGTMNEPGDDGKKTGKPLESGLEPEVDTIQEEMDEEQFNLPEEEAFDEEPYFVDSEEHEELLEDENAVVARMLGRDNLGGAAAADNDDEQPSDAQEMGAASWVEDVDLQNATELEDNEFAFETLPTESAHDAKTQGELSGTKGEKRPTPLDFQQPEGLRGENLDHSLERSSEVGGKVAGHRGQGKSQPSEENILEEDGRDLEGKDPLNSAKVKEKEEFEDTVYGNKNTDLEDEDKIIADPEFNESVQQLTFLKLYFNEDHLKRLYGYFGLQHLLELEAMFLDLEEELRVTKHTNTGGDLEKALDNVLEVSESKILDQIENMLDQRAEMEGLHVEEDPHYDKETMLLDDIQELLYQIRQKYSTSRDSTLLAPTVNTPQEDKQLPSDESLEPSQPGEGEKEQSLSQRTQGEEEAEAAKELPSSNVMGDATQQIEEEEDDDEEMEDGEDEKVAIPHSPNLTESGVQEEELQDEVEGEFSSSNLTASFAREEGMGEKGEEVAAGKPRAADRGRGEEPAEKSLGMKRSPSLTESAAQHEREEEHSEETSRVQQPPNFTQSAAQQRKEEEEGEKVVGDETDQAPRFAGFSGNMSKGQEDSPSVNSTEGDLHPLEKWDQGNGTERKVGSFEAGGYTGPTEQEPSSPISIENAGMSDSEGVEKEALRKEKQQQEAKFTTPAKESDEMGHRAEELETREPSFSLDNTVVTDSQQLPWIIGLLDSVISVIKENGWPLLQPVAESFVSTLPEDMKPGPDFYGLPWEPVLMTVFVGILTLLIFFWRTCLSVKSRRYQMTEKQLSDKIQQLIQEKAEVLDKVSTYENKLQEAKYVMEDAQKVNATVSDESKEIRESCRELEQVNLHLEKRVKDLQASLDKEKQQSTKQQDLILETQNSVKKLQEAISLHSVELSQLQESLYKAKSREERAHSDLQSVLEENAQLKQSKDQLLKEAEGWSERHGELNEQIKLCQKAQRDLEETLVYKDNEIEVLTDCVMQLRQLDADSDNDVGYGWDKEVESEMPNGEPPDKTKRAKMKIQQMMDVSRVKTTLKIIEEERDHFQAKLCDEIKARHELEEQIQQLEHDYVSTGTERSRLENEFKTMQQKLEILTELYHQKEMALQKKLTQEEVQRQEKEQKLSVADERALQAVEEVKMYKQRIQEMEEELQKTERSFKNQIATHEKKAHENWLSARTAERTLTEEKRESANLRQRLIELNQKLSQIQRPSIIKPTPGRPDRQVPPGAPPPLGVPRRGPLSRDDSYGPSPVSGGAPSPPLMMELPGRPPSVNAGRGFPRDRGDAALRGPSGPRPLGNGLALARTALDTRLIMAPPHLPGTGDFRDPQQVPLMDILGQDDLLQNQGGFLVRVRFTGSHPPVEQRWALVDLDRFLAARGHLRQT</sequence>
<feature type="compositionally biased region" description="Basic and acidic residues" evidence="9">
    <location>
        <begin position="1274"/>
        <end position="1304"/>
    </location>
</feature>
<feature type="region of interest" description="Disordered" evidence="9">
    <location>
        <begin position="2001"/>
        <end position="2090"/>
    </location>
</feature>
<dbReference type="Gene3D" id="2.30.30.40">
    <property type="entry name" value="SH3 Domains"/>
    <property type="match status" value="1"/>
</dbReference>
<dbReference type="InterPro" id="IPR051500">
    <property type="entry name" value="cTAGE_MIA/OTOR"/>
</dbReference>
<feature type="compositionally biased region" description="Basic and acidic residues" evidence="9">
    <location>
        <begin position="642"/>
        <end position="654"/>
    </location>
</feature>
<dbReference type="Ensembl" id="ENSCMIT00000044314.1">
    <property type="protein sequence ID" value="ENSCMIP00000043690.1"/>
    <property type="gene ID" value="ENSCMIG00000018109.1"/>
</dbReference>
<feature type="compositionally biased region" description="Basic and acidic residues" evidence="9">
    <location>
        <begin position="787"/>
        <end position="802"/>
    </location>
</feature>
<feature type="region of interest" description="Disordered" evidence="9">
    <location>
        <begin position="137"/>
        <end position="313"/>
    </location>
</feature>
<feature type="compositionally biased region" description="Basic and acidic residues" evidence="9">
    <location>
        <begin position="1320"/>
        <end position="1333"/>
    </location>
</feature>
<evidence type="ECO:0000256" key="1">
    <source>
        <dbReference type="ARBA" id="ARBA00004389"/>
    </source>
</evidence>
<dbReference type="OMA" id="RMAQNTH"/>
<dbReference type="GO" id="GO:0070971">
    <property type="term" value="C:endoplasmic reticulum exit site"/>
    <property type="evidence" value="ECO:0007669"/>
    <property type="project" value="TreeGrafter"/>
</dbReference>
<dbReference type="GO" id="GO:0005789">
    <property type="term" value="C:endoplasmic reticulum membrane"/>
    <property type="evidence" value="ECO:0007669"/>
    <property type="project" value="UniProtKB-SubCell"/>
</dbReference>
<dbReference type="InterPro" id="IPR054697">
    <property type="entry name" value="NPIP_N"/>
</dbReference>
<keyword evidence="2 7" id="KW-0728">SH3 domain</keyword>
<feature type="compositionally biased region" description="Polar residues" evidence="9">
    <location>
        <begin position="1335"/>
        <end position="1347"/>
    </location>
</feature>
<feature type="compositionally biased region" description="Basic and acidic residues" evidence="9">
    <location>
        <begin position="1441"/>
        <end position="1454"/>
    </location>
</feature>
<feature type="domain" description="SH3" evidence="10">
    <location>
        <begin position="25"/>
        <end position="87"/>
    </location>
</feature>
<keyword evidence="12" id="KW-1185">Reference proteome</keyword>
<dbReference type="SUPFAM" id="SSF50044">
    <property type="entry name" value="SH3-domain"/>
    <property type="match status" value="1"/>
</dbReference>
<dbReference type="GO" id="GO:0035459">
    <property type="term" value="P:vesicle cargo loading"/>
    <property type="evidence" value="ECO:0007669"/>
    <property type="project" value="TreeGrafter"/>
</dbReference>
<dbReference type="InParanoid" id="A0A4W3KDE2"/>
<dbReference type="PANTHER" id="PTHR23158">
    <property type="entry name" value="MELANOMA INHIBITORY ACTIVITY-RELATED"/>
    <property type="match status" value="1"/>
</dbReference>
<feature type="compositionally biased region" description="Basic and acidic residues" evidence="9">
    <location>
        <begin position="1391"/>
        <end position="1410"/>
    </location>
</feature>
<evidence type="ECO:0000313" key="12">
    <source>
        <dbReference type="Proteomes" id="UP000314986"/>
    </source>
</evidence>
<proteinExistence type="predicted"/>
<feature type="region of interest" description="Disordered" evidence="9">
    <location>
        <begin position="867"/>
        <end position="995"/>
    </location>
</feature>
<feature type="compositionally biased region" description="Basic and acidic residues" evidence="9">
    <location>
        <begin position="757"/>
        <end position="769"/>
    </location>
</feature>